<gene>
    <name evidence="2" type="primary">Vigan.01G272000</name>
    <name evidence="2" type="ORF">VIGAN_01272000</name>
</gene>
<dbReference type="AlphaFoldDB" id="A0A0S3R2Z6"/>
<reference evidence="2 3" key="1">
    <citation type="journal article" date="2015" name="Sci. Rep.">
        <title>The power of single molecule real-time sequencing technology in the de novo assembly of a eukaryotic genome.</title>
        <authorList>
            <person name="Sakai H."/>
            <person name="Naito K."/>
            <person name="Ogiso-Tanaka E."/>
            <person name="Takahashi Y."/>
            <person name="Iseki K."/>
            <person name="Muto C."/>
            <person name="Satou K."/>
            <person name="Teruya K."/>
            <person name="Shiroma A."/>
            <person name="Shimoji M."/>
            <person name="Hirano T."/>
            <person name="Itoh T."/>
            <person name="Kaga A."/>
            <person name="Tomooka N."/>
        </authorList>
    </citation>
    <scope>NUCLEOTIDE SEQUENCE [LARGE SCALE GENOMIC DNA]</scope>
    <source>
        <strain evidence="3">cv. Shumari</strain>
    </source>
</reference>
<protein>
    <submittedName>
        <fullName evidence="2">Uncharacterized protein</fullName>
    </submittedName>
</protein>
<evidence type="ECO:0000313" key="3">
    <source>
        <dbReference type="Proteomes" id="UP000291084"/>
    </source>
</evidence>
<keyword evidence="1" id="KW-1133">Transmembrane helix</keyword>
<evidence type="ECO:0000256" key="1">
    <source>
        <dbReference type="SAM" id="Phobius"/>
    </source>
</evidence>
<sequence length="93" mass="11070">MRINYIDNQAETSSDKVIKKMIFFLVILKVVDFSYILNGFIEEQQRKPMCIVEVYGIRSAYQQMHCGKRREATQKRVWEGKEKENNKSPFCMI</sequence>
<feature type="transmembrane region" description="Helical" evidence="1">
    <location>
        <begin position="21"/>
        <end position="41"/>
    </location>
</feature>
<name>A0A0S3R2Z6_PHAAN</name>
<organism evidence="2 3">
    <name type="scientific">Vigna angularis var. angularis</name>
    <dbReference type="NCBI Taxonomy" id="157739"/>
    <lineage>
        <taxon>Eukaryota</taxon>
        <taxon>Viridiplantae</taxon>
        <taxon>Streptophyta</taxon>
        <taxon>Embryophyta</taxon>
        <taxon>Tracheophyta</taxon>
        <taxon>Spermatophyta</taxon>
        <taxon>Magnoliopsida</taxon>
        <taxon>eudicotyledons</taxon>
        <taxon>Gunneridae</taxon>
        <taxon>Pentapetalae</taxon>
        <taxon>rosids</taxon>
        <taxon>fabids</taxon>
        <taxon>Fabales</taxon>
        <taxon>Fabaceae</taxon>
        <taxon>Papilionoideae</taxon>
        <taxon>50 kb inversion clade</taxon>
        <taxon>NPAAA clade</taxon>
        <taxon>indigoferoid/millettioid clade</taxon>
        <taxon>Phaseoleae</taxon>
        <taxon>Vigna</taxon>
    </lineage>
</organism>
<accession>A0A0S3R2Z6</accession>
<dbReference type="EMBL" id="AP015034">
    <property type="protein sequence ID" value="BAT74937.1"/>
    <property type="molecule type" value="Genomic_DNA"/>
</dbReference>
<keyword evidence="1" id="KW-0472">Membrane</keyword>
<keyword evidence="3" id="KW-1185">Reference proteome</keyword>
<proteinExistence type="predicted"/>
<dbReference type="Proteomes" id="UP000291084">
    <property type="component" value="Chromosome 1"/>
</dbReference>
<evidence type="ECO:0000313" key="2">
    <source>
        <dbReference type="EMBL" id="BAT74937.1"/>
    </source>
</evidence>
<keyword evidence="1" id="KW-0812">Transmembrane</keyword>